<evidence type="ECO:0000256" key="1">
    <source>
        <dbReference type="SAM" id="MobiDB-lite"/>
    </source>
</evidence>
<feature type="domain" description="DUF4031" evidence="2">
    <location>
        <begin position="3"/>
        <end position="76"/>
    </location>
</feature>
<dbReference type="Pfam" id="PF13223">
    <property type="entry name" value="DUF4031"/>
    <property type="match status" value="1"/>
</dbReference>
<accession>A0A917IRF9</accession>
<dbReference type="InterPro" id="IPR025109">
    <property type="entry name" value="DUF4031"/>
</dbReference>
<organism evidence="3 4">
    <name type="scientific">Rothia aerolata</name>
    <dbReference type="NCBI Taxonomy" id="1812262"/>
    <lineage>
        <taxon>Bacteria</taxon>
        <taxon>Bacillati</taxon>
        <taxon>Actinomycetota</taxon>
        <taxon>Actinomycetes</taxon>
        <taxon>Micrococcales</taxon>
        <taxon>Micrococcaceae</taxon>
        <taxon>Rothia</taxon>
    </lineage>
</organism>
<evidence type="ECO:0000259" key="2">
    <source>
        <dbReference type="Pfam" id="PF13223"/>
    </source>
</evidence>
<dbReference type="RefSeq" id="WP_188359250.1">
    <property type="nucleotide sequence ID" value="NZ_BMDC01000001.1"/>
</dbReference>
<dbReference type="Gene3D" id="1.10.3210.10">
    <property type="entry name" value="Hypothetical protein af1432"/>
    <property type="match status" value="1"/>
</dbReference>
<evidence type="ECO:0000313" key="3">
    <source>
        <dbReference type="EMBL" id="GGH61485.1"/>
    </source>
</evidence>
<feature type="region of interest" description="Disordered" evidence="1">
    <location>
        <begin position="305"/>
        <end position="325"/>
    </location>
</feature>
<sequence length="325" mass="36572">MAILIDPPAWPAHGTLFSHLVSNASITELHDFARKNSLSPRAFDLDHYDVPAELFDRLIEAGAEPVTGGELTRRLIHSGLRVPFKERPKKIRGTLLKLWNERLPGNQDLGEHLLDQWEEPHRKYHNSAHLLEMLTALETLYGEHEPPRAVLLAAWLHDIVYEGQPGQDERASAEFARDVLTPLVAENQDGAALAPAEVQAVAGLIELTTEHAGEADQSMEEAGLGAEDIDRFFDADLAILAAKPDRYRRYVSGVRAEYEHVSDEFFRMARTEILEGFLEREQLFKSERARSLWEERARANMRAELERRHGRAAPTGSGLALRDVG</sequence>
<dbReference type="AlphaFoldDB" id="A0A917IRF9"/>
<evidence type="ECO:0000313" key="4">
    <source>
        <dbReference type="Proteomes" id="UP000600171"/>
    </source>
</evidence>
<dbReference type="PANTHER" id="PTHR21174">
    <property type="match status" value="1"/>
</dbReference>
<keyword evidence="4" id="KW-1185">Reference proteome</keyword>
<proteinExistence type="predicted"/>
<dbReference type="SUPFAM" id="SSF109604">
    <property type="entry name" value="HD-domain/PDEase-like"/>
    <property type="match status" value="1"/>
</dbReference>
<protein>
    <recommendedName>
        <fullName evidence="2">DUF4031 domain-containing protein</fullName>
    </recommendedName>
</protein>
<gene>
    <name evidence="3" type="ORF">GCM10007359_10700</name>
</gene>
<name>A0A917IRF9_9MICC</name>
<dbReference type="Proteomes" id="UP000600171">
    <property type="component" value="Unassembled WGS sequence"/>
</dbReference>
<dbReference type="EMBL" id="BMDC01000001">
    <property type="protein sequence ID" value="GGH61485.1"/>
    <property type="molecule type" value="Genomic_DNA"/>
</dbReference>
<dbReference type="PANTHER" id="PTHR21174:SF0">
    <property type="entry name" value="HD PHOSPHOHYDROLASE FAMILY PROTEIN-RELATED"/>
    <property type="match status" value="1"/>
</dbReference>
<comment type="caution">
    <text evidence="3">The sequence shown here is derived from an EMBL/GenBank/DDBJ whole genome shotgun (WGS) entry which is preliminary data.</text>
</comment>
<dbReference type="InterPro" id="IPR009218">
    <property type="entry name" value="HD_phosphohydro"/>
</dbReference>
<reference evidence="3 4" key="1">
    <citation type="journal article" date="2014" name="Int. J. Syst. Evol. Microbiol.">
        <title>Complete genome sequence of Corynebacterium casei LMG S-19264T (=DSM 44701T), isolated from a smear-ripened cheese.</title>
        <authorList>
            <consortium name="US DOE Joint Genome Institute (JGI-PGF)"/>
            <person name="Walter F."/>
            <person name="Albersmeier A."/>
            <person name="Kalinowski J."/>
            <person name="Ruckert C."/>
        </authorList>
    </citation>
    <scope>NUCLEOTIDE SEQUENCE [LARGE SCALE GENOMIC DNA]</scope>
    <source>
        <strain evidence="3 4">CCM 8669</strain>
    </source>
</reference>